<accession>A0ABS3EXF8</accession>
<gene>
    <name evidence="1" type="ORF">J0X13_10255</name>
</gene>
<dbReference type="CDD" id="cd04647">
    <property type="entry name" value="LbH_MAT_like"/>
    <property type="match status" value="1"/>
</dbReference>
<evidence type="ECO:0000313" key="1">
    <source>
        <dbReference type="EMBL" id="MBO0330933.1"/>
    </source>
</evidence>
<keyword evidence="1" id="KW-0012">Acyltransferase</keyword>
<dbReference type="RefSeq" id="WP_207071326.1">
    <property type="nucleotide sequence ID" value="NZ_JAFLND010000002.1"/>
</dbReference>
<protein>
    <submittedName>
        <fullName evidence="1">Acyltransferase</fullName>
    </submittedName>
</protein>
<dbReference type="Pfam" id="PF00132">
    <property type="entry name" value="Hexapep"/>
    <property type="match status" value="1"/>
</dbReference>
<dbReference type="InterPro" id="IPR051159">
    <property type="entry name" value="Hexapeptide_acetyltransf"/>
</dbReference>
<dbReference type="GO" id="GO:0016746">
    <property type="term" value="F:acyltransferase activity"/>
    <property type="evidence" value="ECO:0007669"/>
    <property type="project" value="UniProtKB-KW"/>
</dbReference>
<comment type="caution">
    <text evidence="1">The sequence shown here is derived from an EMBL/GenBank/DDBJ whole genome shotgun (WGS) entry which is preliminary data.</text>
</comment>
<dbReference type="SUPFAM" id="SSF51161">
    <property type="entry name" value="Trimeric LpxA-like enzymes"/>
    <property type="match status" value="1"/>
</dbReference>
<dbReference type="InterPro" id="IPR011004">
    <property type="entry name" value="Trimer_LpxA-like_sf"/>
</dbReference>
<dbReference type="EMBL" id="JAFLND010000002">
    <property type="protein sequence ID" value="MBO0330933.1"/>
    <property type="molecule type" value="Genomic_DNA"/>
</dbReference>
<dbReference type="PANTHER" id="PTHR23416">
    <property type="entry name" value="SIALIC ACID SYNTHASE-RELATED"/>
    <property type="match status" value="1"/>
</dbReference>
<sequence>MLKSLSQKLLYSFGKNYALDKTIPESLVLRFLLKKGIMMLRGILKTRRKLFLGKKVKIYNKSNFEFGKGCTLDDYVILDCYGKNRIKFGNTVKIGAYSRISVTSHLSKLGEGLSIGSNSAIGEYSYFGCAGGLEIGDNVIMGQYISFHTENHNFSNRDKLIREQGVTSKGIIIGNNIWVGAKVTFLDGSQVGDNSVVAAGAVVKDEFPPNVVIGGVPAKIIKEL</sequence>
<organism evidence="1 2">
    <name type="scientific">[Muricauda] lutisoli</name>
    <dbReference type="NCBI Taxonomy" id="2816035"/>
    <lineage>
        <taxon>Bacteria</taxon>
        <taxon>Pseudomonadati</taxon>
        <taxon>Bacteroidota</taxon>
        <taxon>Flavobacteriia</taxon>
        <taxon>Flavobacteriales</taxon>
        <taxon>Flavobacteriaceae</taxon>
        <taxon>Allomuricauda</taxon>
    </lineage>
</organism>
<dbReference type="PANTHER" id="PTHR23416:SF78">
    <property type="entry name" value="LIPOPOLYSACCHARIDE BIOSYNTHESIS O-ACETYL TRANSFERASE WBBJ-RELATED"/>
    <property type="match status" value="1"/>
</dbReference>
<name>A0ABS3EXF8_9FLAO</name>
<dbReference type="Proteomes" id="UP000664163">
    <property type="component" value="Unassembled WGS sequence"/>
</dbReference>
<dbReference type="InterPro" id="IPR001451">
    <property type="entry name" value="Hexapep"/>
</dbReference>
<evidence type="ECO:0000313" key="2">
    <source>
        <dbReference type="Proteomes" id="UP000664163"/>
    </source>
</evidence>
<keyword evidence="2" id="KW-1185">Reference proteome</keyword>
<proteinExistence type="predicted"/>
<keyword evidence="1" id="KW-0808">Transferase</keyword>
<dbReference type="Gene3D" id="2.160.10.10">
    <property type="entry name" value="Hexapeptide repeat proteins"/>
    <property type="match status" value="2"/>
</dbReference>
<reference evidence="1 2" key="1">
    <citation type="submission" date="2021-03" db="EMBL/GenBank/DDBJ databases">
        <title>Muricauda sp. CAU 1631 isolated from Incheon.</title>
        <authorList>
            <person name="Kim W."/>
        </authorList>
    </citation>
    <scope>NUCLEOTIDE SEQUENCE [LARGE SCALE GENOMIC DNA]</scope>
    <source>
        <strain evidence="1 2">CAU 1631</strain>
    </source>
</reference>